<dbReference type="Proteomes" id="UP000578091">
    <property type="component" value="Unassembled WGS sequence"/>
</dbReference>
<evidence type="ECO:0000256" key="2">
    <source>
        <dbReference type="SAM" id="MobiDB-lite"/>
    </source>
</evidence>
<gene>
    <name evidence="4" type="ORF">H0E84_15450</name>
</gene>
<keyword evidence="5" id="KW-1185">Reference proteome</keyword>
<dbReference type="Gene3D" id="3.30.70.1060">
    <property type="entry name" value="Dimeric alpha+beta barrel"/>
    <property type="match status" value="1"/>
</dbReference>
<dbReference type="EMBL" id="JACCKA010000086">
    <property type="protein sequence ID" value="NZA27773.1"/>
    <property type="molecule type" value="Genomic_DNA"/>
</dbReference>
<organism evidence="4 5">
    <name type="scientific">Luteimonas salinisoli</name>
    <dbReference type="NCBI Taxonomy" id="2752307"/>
    <lineage>
        <taxon>Bacteria</taxon>
        <taxon>Pseudomonadati</taxon>
        <taxon>Pseudomonadota</taxon>
        <taxon>Gammaproteobacteria</taxon>
        <taxon>Lysobacterales</taxon>
        <taxon>Lysobacteraceae</taxon>
        <taxon>Luteimonas</taxon>
    </lineage>
</organism>
<proteinExistence type="inferred from homology"/>
<dbReference type="InterPro" id="IPR005545">
    <property type="entry name" value="YCII"/>
</dbReference>
<evidence type="ECO:0000313" key="4">
    <source>
        <dbReference type="EMBL" id="NZA27773.1"/>
    </source>
</evidence>
<dbReference type="PANTHER" id="PTHR35174:SF3">
    <property type="entry name" value="BLL7171 PROTEIN"/>
    <property type="match status" value="1"/>
</dbReference>
<dbReference type="InterPro" id="IPR011008">
    <property type="entry name" value="Dimeric_a/b-barrel"/>
</dbReference>
<dbReference type="PANTHER" id="PTHR35174">
    <property type="entry name" value="BLL7171 PROTEIN-RELATED"/>
    <property type="match status" value="1"/>
</dbReference>
<evidence type="ECO:0000313" key="5">
    <source>
        <dbReference type="Proteomes" id="UP000578091"/>
    </source>
</evidence>
<comment type="similarity">
    <text evidence="1">Belongs to the YciI family.</text>
</comment>
<name>A0A853JEL6_9GAMM</name>
<feature type="compositionally biased region" description="Basic residues" evidence="2">
    <location>
        <begin position="1"/>
        <end position="16"/>
    </location>
</feature>
<evidence type="ECO:0000259" key="3">
    <source>
        <dbReference type="Pfam" id="PF03795"/>
    </source>
</evidence>
<accession>A0A853JEL6</accession>
<reference evidence="4 5" key="1">
    <citation type="submission" date="2020-07" db="EMBL/GenBank/DDBJ databases">
        <title>Luteimonas sp. SJ-92.</title>
        <authorList>
            <person name="Huang X.-X."/>
            <person name="Xu L."/>
            <person name="Sun J.-Q."/>
        </authorList>
    </citation>
    <scope>NUCLEOTIDE SEQUENCE [LARGE SCALE GENOMIC DNA]</scope>
    <source>
        <strain evidence="4 5">SJ-92</strain>
    </source>
</reference>
<dbReference type="Pfam" id="PF03795">
    <property type="entry name" value="YCII"/>
    <property type="match status" value="1"/>
</dbReference>
<dbReference type="AlphaFoldDB" id="A0A853JEL6"/>
<comment type="caution">
    <text evidence="4">The sequence shown here is derived from an EMBL/GenBank/DDBJ whole genome shotgun (WGS) entry which is preliminary data.</text>
</comment>
<feature type="compositionally biased region" description="Polar residues" evidence="2">
    <location>
        <begin position="78"/>
        <end position="91"/>
    </location>
</feature>
<sequence length="157" mass="17346">MSTRGRRRTGRRRRYAVRPSPPRKPSTVTGKPPLSEYLVLSRGKWDSELPQETIQAAIDAFYAWYERCESEGRMGSGQRLQAQGRTVSRSGVTDGPFAESKEVIGGYWTILAGSLDEAAALAAENPCMACGLEYEIRPIEPERARADVPSSETPLRG</sequence>
<dbReference type="SUPFAM" id="SSF54909">
    <property type="entry name" value="Dimeric alpha+beta barrel"/>
    <property type="match status" value="1"/>
</dbReference>
<feature type="domain" description="YCII-related" evidence="3">
    <location>
        <begin position="37"/>
        <end position="139"/>
    </location>
</feature>
<feature type="region of interest" description="Disordered" evidence="2">
    <location>
        <begin position="1"/>
        <end position="33"/>
    </location>
</feature>
<protein>
    <recommendedName>
        <fullName evidence="3">YCII-related domain-containing protein</fullName>
    </recommendedName>
</protein>
<evidence type="ECO:0000256" key="1">
    <source>
        <dbReference type="ARBA" id="ARBA00007689"/>
    </source>
</evidence>
<feature type="region of interest" description="Disordered" evidence="2">
    <location>
        <begin position="73"/>
        <end position="95"/>
    </location>
</feature>